<dbReference type="Gene3D" id="1.10.443.10">
    <property type="entry name" value="Intergrase catalytic core"/>
    <property type="match status" value="1"/>
</dbReference>
<protein>
    <recommendedName>
        <fullName evidence="4">Tyr recombinase domain-containing protein</fullName>
    </recommendedName>
</protein>
<reference evidence="2 3" key="1">
    <citation type="submission" date="2019-01" db="EMBL/GenBank/DDBJ databases">
        <title>Ktedonosporobacter rubrisoli SCAWS-G2.</title>
        <authorList>
            <person name="Huang Y."/>
            <person name="Yan B."/>
        </authorList>
    </citation>
    <scope>NUCLEOTIDE SEQUENCE [LARGE SCALE GENOMIC DNA]</scope>
    <source>
        <strain evidence="2 3">SCAWS-G2</strain>
    </source>
</reference>
<gene>
    <name evidence="2" type="ORF">EPA93_16735</name>
</gene>
<accession>A0A4P6JQ59</accession>
<organism evidence="2 3">
    <name type="scientific">Ktedonosporobacter rubrisoli</name>
    <dbReference type="NCBI Taxonomy" id="2509675"/>
    <lineage>
        <taxon>Bacteria</taxon>
        <taxon>Bacillati</taxon>
        <taxon>Chloroflexota</taxon>
        <taxon>Ktedonobacteria</taxon>
        <taxon>Ktedonobacterales</taxon>
        <taxon>Ktedonosporobacteraceae</taxon>
        <taxon>Ktedonosporobacter</taxon>
    </lineage>
</organism>
<dbReference type="SUPFAM" id="SSF56349">
    <property type="entry name" value="DNA breaking-rejoining enzymes"/>
    <property type="match status" value="1"/>
</dbReference>
<keyword evidence="3" id="KW-1185">Reference proteome</keyword>
<dbReference type="OrthoDB" id="3345368at2"/>
<evidence type="ECO:0000313" key="3">
    <source>
        <dbReference type="Proteomes" id="UP000290365"/>
    </source>
</evidence>
<dbReference type="InterPro" id="IPR013762">
    <property type="entry name" value="Integrase-like_cat_sf"/>
</dbReference>
<dbReference type="GO" id="GO:0006310">
    <property type="term" value="P:DNA recombination"/>
    <property type="evidence" value="ECO:0007669"/>
    <property type="project" value="UniProtKB-KW"/>
</dbReference>
<dbReference type="InterPro" id="IPR011010">
    <property type="entry name" value="DNA_brk_join_enz"/>
</dbReference>
<sequence>MPGWDLHQLRHTAISVRIAHDYTEVDLKRFSGHTSLRSLERYIADNREAAKRKARAWERRQG</sequence>
<dbReference type="Proteomes" id="UP000290365">
    <property type="component" value="Chromosome"/>
</dbReference>
<evidence type="ECO:0008006" key="4">
    <source>
        <dbReference type="Google" id="ProtNLM"/>
    </source>
</evidence>
<dbReference type="AlphaFoldDB" id="A0A4P6JQ59"/>
<dbReference type="KEGG" id="kbs:EPA93_16735"/>
<evidence type="ECO:0000313" key="2">
    <source>
        <dbReference type="EMBL" id="QBD77547.1"/>
    </source>
</evidence>
<keyword evidence="1" id="KW-0233">DNA recombination</keyword>
<name>A0A4P6JQ59_KTERU</name>
<dbReference type="GO" id="GO:0015074">
    <property type="term" value="P:DNA integration"/>
    <property type="evidence" value="ECO:0007669"/>
    <property type="project" value="InterPro"/>
</dbReference>
<dbReference type="EMBL" id="CP035758">
    <property type="protein sequence ID" value="QBD77547.1"/>
    <property type="molecule type" value="Genomic_DNA"/>
</dbReference>
<proteinExistence type="predicted"/>
<dbReference type="GO" id="GO:0003677">
    <property type="term" value="F:DNA binding"/>
    <property type="evidence" value="ECO:0007669"/>
    <property type="project" value="InterPro"/>
</dbReference>
<evidence type="ECO:0000256" key="1">
    <source>
        <dbReference type="ARBA" id="ARBA00023172"/>
    </source>
</evidence>